<proteinExistence type="predicted"/>
<reference evidence="1" key="2">
    <citation type="submission" date="2020-09" db="EMBL/GenBank/DDBJ databases">
        <authorList>
            <person name="Sun Q."/>
            <person name="Ohkuma M."/>
        </authorList>
    </citation>
    <scope>NUCLEOTIDE SEQUENCE</scope>
    <source>
        <strain evidence="1">JCM 4335</strain>
    </source>
</reference>
<dbReference type="EMBL" id="BMSV01000004">
    <property type="protein sequence ID" value="GGQ05606.1"/>
    <property type="molecule type" value="Genomic_DNA"/>
</dbReference>
<dbReference type="Proteomes" id="UP000654123">
    <property type="component" value="Unassembled WGS sequence"/>
</dbReference>
<gene>
    <name evidence="1" type="ORF">GCM10010249_25170</name>
</gene>
<name>A0A918AZ86_9ACTN</name>
<evidence type="ECO:0000313" key="1">
    <source>
        <dbReference type="EMBL" id="GGQ05606.1"/>
    </source>
</evidence>
<evidence type="ECO:0000313" key="2">
    <source>
        <dbReference type="Proteomes" id="UP000654123"/>
    </source>
</evidence>
<protein>
    <submittedName>
        <fullName evidence="1">Uncharacterized protein</fullName>
    </submittedName>
</protein>
<comment type="caution">
    <text evidence="1">The sequence shown here is derived from an EMBL/GenBank/DDBJ whole genome shotgun (WGS) entry which is preliminary data.</text>
</comment>
<sequence length="152" mass="16785">MAHDDVLTFLRELDRLHDRLGRHTSELLLHTDGLGDDRELLHELRTDRRDDDAVRVTLLHRFVVPLAPGGEETHEVDFTAAVTVAEGSCTARVAVDVHLDAPVAALPEGPSVLWERRADGVDLDGALRFLASAVEELHGLEDPFGPLTTHHQ</sequence>
<organism evidence="1 2">
    <name type="scientific">Streptomyces roseolilacinus</name>
    <dbReference type="NCBI Taxonomy" id="66904"/>
    <lineage>
        <taxon>Bacteria</taxon>
        <taxon>Bacillati</taxon>
        <taxon>Actinomycetota</taxon>
        <taxon>Actinomycetes</taxon>
        <taxon>Kitasatosporales</taxon>
        <taxon>Streptomycetaceae</taxon>
        <taxon>Streptomyces</taxon>
    </lineage>
</organism>
<keyword evidence="2" id="KW-1185">Reference proteome</keyword>
<reference evidence="1" key="1">
    <citation type="journal article" date="2014" name="Int. J. Syst. Evol. Microbiol.">
        <title>Complete genome sequence of Corynebacterium casei LMG S-19264T (=DSM 44701T), isolated from a smear-ripened cheese.</title>
        <authorList>
            <consortium name="US DOE Joint Genome Institute (JGI-PGF)"/>
            <person name="Walter F."/>
            <person name="Albersmeier A."/>
            <person name="Kalinowski J."/>
            <person name="Ruckert C."/>
        </authorList>
    </citation>
    <scope>NUCLEOTIDE SEQUENCE</scope>
    <source>
        <strain evidence="1">JCM 4335</strain>
    </source>
</reference>
<dbReference type="RefSeq" id="WP_189532915.1">
    <property type="nucleotide sequence ID" value="NZ_BMSV01000004.1"/>
</dbReference>
<dbReference type="AlphaFoldDB" id="A0A918AZ86"/>
<accession>A0A918AZ86</accession>